<dbReference type="AlphaFoldDB" id="A0A1W1CLH2"/>
<accession>A0A1W1CLH2</accession>
<reference evidence="1" key="1">
    <citation type="submission" date="2016-10" db="EMBL/GenBank/DDBJ databases">
        <authorList>
            <person name="de Groot N.N."/>
        </authorList>
    </citation>
    <scope>NUCLEOTIDE SEQUENCE</scope>
</reference>
<dbReference type="EMBL" id="FPHF01000092">
    <property type="protein sequence ID" value="SFV66666.1"/>
    <property type="molecule type" value="Genomic_DNA"/>
</dbReference>
<name>A0A1W1CLH2_9ZZZZ</name>
<sequence length="92" mass="10702">MRMRRGSAAVVPLLLAVMLLFWFIAFMGNANDTLHDVNNVENLLHLQKNLLVPVMKHRYELSRADEGMSDQDLQEKSQKYVNEMMIVNKIQK</sequence>
<organism evidence="1">
    <name type="scientific">hydrothermal vent metagenome</name>
    <dbReference type="NCBI Taxonomy" id="652676"/>
    <lineage>
        <taxon>unclassified sequences</taxon>
        <taxon>metagenomes</taxon>
        <taxon>ecological metagenomes</taxon>
    </lineage>
</organism>
<evidence type="ECO:0000313" key="1">
    <source>
        <dbReference type="EMBL" id="SFV66666.1"/>
    </source>
</evidence>
<gene>
    <name evidence="1" type="ORF">MNB_SM-4-1229</name>
</gene>
<proteinExistence type="predicted"/>
<protein>
    <submittedName>
        <fullName evidence="1">Uncharacterized protein</fullName>
    </submittedName>
</protein>